<protein>
    <submittedName>
        <fullName evidence="2">Barrier-to-autointegration factor</fullName>
    </submittedName>
</protein>
<organism evidence="1 2">
    <name type="scientific">Rhabditophanes sp. KR3021</name>
    <dbReference type="NCBI Taxonomy" id="114890"/>
    <lineage>
        <taxon>Eukaryota</taxon>
        <taxon>Metazoa</taxon>
        <taxon>Ecdysozoa</taxon>
        <taxon>Nematoda</taxon>
        <taxon>Chromadorea</taxon>
        <taxon>Rhabditida</taxon>
        <taxon>Tylenchina</taxon>
        <taxon>Panagrolaimomorpha</taxon>
        <taxon>Strongyloidoidea</taxon>
        <taxon>Alloionematidae</taxon>
        <taxon>Rhabditophanes</taxon>
    </lineage>
</organism>
<dbReference type="WBParaSite" id="RSKR_0001082800.1">
    <property type="protein sequence ID" value="RSKR_0001082800.1"/>
    <property type="gene ID" value="RSKR_0001082800"/>
</dbReference>
<proteinExistence type="predicted"/>
<dbReference type="Proteomes" id="UP000095286">
    <property type="component" value="Unplaced"/>
</dbReference>
<accession>A0AC35UFM0</accession>
<reference evidence="2" key="1">
    <citation type="submission" date="2016-11" db="UniProtKB">
        <authorList>
            <consortium name="WormBaseParasite"/>
        </authorList>
    </citation>
    <scope>IDENTIFICATION</scope>
    <source>
        <strain evidence="2">KR3021</strain>
    </source>
</reference>
<evidence type="ECO:0000313" key="1">
    <source>
        <dbReference type="Proteomes" id="UP000095286"/>
    </source>
</evidence>
<sequence>MPSKKGEIFAAAPVADKPLTAIAGIGPANAQRIQNHGIHDARNFQKDFIGQKNTRAFEDHLHNDFGIPRNHAHMAADNAADHFKRR</sequence>
<name>A0AC35UFM0_9BILA</name>
<evidence type="ECO:0000313" key="2">
    <source>
        <dbReference type="WBParaSite" id="RSKR_0001082800.1"/>
    </source>
</evidence>